<evidence type="ECO:0000313" key="2">
    <source>
        <dbReference type="Proteomes" id="UP000790347"/>
    </source>
</evidence>
<dbReference type="AlphaFoldDB" id="A0A922L9X1"/>
<dbReference type="Proteomes" id="UP000790347">
    <property type="component" value="Unassembled WGS sequence"/>
</dbReference>
<keyword evidence="2" id="KW-1185">Reference proteome</keyword>
<dbReference type="EMBL" id="ASGP02000001">
    <property type="protein sequence ID" value="KAH9527919.1"/>
    <property type="molecule type" value="Genomic_DNA"/>
</dbReference>
<comment type="caution">
    <text evidence="1">The sequence shown here is derived from an EMBL/GenBank/DDBJ whole genome shotgun (WGS) entry which is preliminary data.</text>
</comment>
<proteinExistence type="predicted"/>
<evidence type="ECO:0000313" key="1">
    <source>
        <dbReference type="EMBL" id="KAH9527919.1"/>
    </source>
</evidence>
<sequence>MAMYKCEDDQAEMPRGFKHLICQFFEVSIFSNHKNWFTKSRRQNILVHQISHQYVYYAAASIHVWGIDFGIVVRDDASIIKSINSNIPIRIKITYIYQSIMDIFEEPNNLVEQ</sequence>
<protein>
    <submittedName>
        <fullName evidence="1">Uncharacterized protein</fullName>
    </submittedName>
</protein>
<reference evidence="1" key="1">
    <citation type="submission" date="2013-05" db="EMBL/GenBank/DDBJ databases">
        <authorList>
            <person name="Yim A.K.Y."/>
            <person name="Chan T.F."/>
            <person name="Ji K.M."/>
            <person name="Liu X.Y."/>
            <person name="Zhou J.W."/>
            <person name="Li R.Q."/>
            <person name="Yang K.Y."/>
            <person name="Li J."/>
            <person name="Li M."/>
            <person name="Law P.T.W."/>
            <person name="Wu Y.L."/>
            <person name="Cai Z.L."/>
            <person name="Qin H."/>
            <person name="Bao Y."/>
            <person name="Leung R.K.K."/>
            <person name="Ng P.K.S."/>
            <person name="Zou J."/>
            <person name="Zhong X.J."/>
            <person name="Ran P.X."/>
            <person name="Zhong N.S."/>
            <person name="Liu Z.G."/>
            <person name="Tsui S.K.W."/>
        </authorList>
    </citation>
    <scope>NUCLEOTIDE SEQUENCE</scope>
    <source>
        <strain evidence="1">Derf</strain>
        <tissue evidence="1">Whole organism</tissue>
    </source>
</reference>
<organism evidence="1 2">
    <name type="scientific">Dermatophagoides farinae</name>
    <name type="common">American house dust mite</name>
    <dbReference type="NCBI Taxonomy" id="6954"/>
    <lineage>
        <taxon>Eukaryota</taxon>
        <taxon>Metazoa</taxon>
        <taxon>Ecdysozoa</taxon>
        <taxon>Arthropoda</taxon>
        <taxon>Chelicerata</taxon>
        <taxon>Arachnida</taxon>
        <taxon>Acari</taxon>
        <taxon>Acariformes</taxon>
        <taxon>Sarcoptiformes</taxon>
        <taxon>Astigmata</taxon>
        <taxon>Psoroptidia</taxon>
        <taxon>Analgoidea</taxon>
        <taxon>Pyroglyphidae</taxon>
        <taxon>Dermatophagoidinae</taxon>
        <taxon>Dermatophagoides</taxon>
    </lineage>
</organism>
<name>A0A922L9X1_DERFA</name>
<accession>A0A922L9X1</accession>
<gene>
    <name evidence="1" type="ORF">DERF_001906</name>
</gene>
<reference evidence="1" key="2">
    <citation type="journal article" date="2022" name="Res Sq">
        <title>Comparative Genomics Reveals Insights into the Divergent Evolution of Astigmatic Mites and Household Pest Adaptations.</title>
        <authorList>
            <person name="Xiong Q."/>
            <person name="Wan A.T.-Y."/>
            <person name="Liu X.-Y."/>
            <person name="Fung C.S.-H."/>
            <person name="Xiao X."/>
            <person name="Malainual N."/>
            <person name="Hou J."/>
            <person name="Wang L."/>
            <person name="Wang M."/>
            <person name="Yang K."/>
            <person name="Cui Y."/>
            <person name="Leung E."/>
            <person name="Nong W."/>
            <person name="Shin S.-K."/>
            <person name="Au S."/>
            <person name="Jeong K.Y."/>
            <person name="Chew F.T."/>
            <person name="Hui J."/>
            <person name="Leung T.F."/>
            <person name="Tungtrongchitr A."/>
            <person name="Zhong N."/>
            <person name="Liu Z."/>
            <person name="Tsui S."/>
        </authorList>
    </citation>
    <scope>NUCLEOTIDE SEQUENCE</scope>
    <source>
        <strain evidence="1">Derf</strain>
        <tissue evidence="1">Whole organism</tissue>
    </source>
</reference>